<organism evidence="2 3">
    <name type="scientific">Platysternon megacephalum</name>
    <name type="common">big-headed turtle</name>
    <dbReference type="NCBI Taxonomy" id="55544"/>
    <lineage>
        <taxon>Eukaryota</taxon>
        <taxon>Metazoa</taxon>
        <taxon>Chordata</taxon>
        <taxon>Craniata</taxon>
        <taxon>Vertebrata</taxon>
        <taxon>Euteleostomi</taxon>
        <taxon>Archelosauria</taxon>
        <taxon>Testudinata</taxon>
        <taxon>Testudines</taxon>
        <taxon>Cryptodira</taxon>
        <taxon>Durocryptodira</taxon>
        <taxon>Testudinoidea</taxon>
        <taxon>Platysternidae</taxon>
        <taxon>Platysternon</taxon>
    </lineage>
</organism>
<reference evidence="2 3" key="1">
    <citation type="submission" date="2019-04" db="EMBL/GenBank/DDBJ databases">
        <title>Draft genome of the big-headed turtle Platysternon megacephalum.</title>
        <authorList>
            <person name="Gong S."/>
        </authorList>
    </citation>
    <scope>NUCLEOTIDE SEQUENCE [LARGE SCALE GENOMIC DNA]</scope>
    <source>
        <strain evidence="2">DO16091913</strain>
        <tissue evidence="2">Muscle</tissue>
    </source>
</reference>
<dbReference type="EMBL" id="QXTE01000039">
    <property type="protein sequence ID" value="TFK10877.1"/>
    <property type="molecule type" value="Genomic_DNA"/>
</dbReference>
<feature type="region of interest" description="Disordered" evidence="1">
    <location>
        <begin position="1"/>
        <end position="27"/>
    </location>
</feature>
<protein>
    <submittedName>
        <fullName evidence="2">Wolframin</fullName>
    </submittedName>
</protein>
<reference evidence="2 3" key="2">
    <citation type="submission" date="2019-04" db="EMBL/GenBank/DDBJ databases">
        <title>The genome sequence of big-headed turtle.</title>
        <authorList>
            <person name="Gong S."/>
        </authorList>
    </citation>
    <scope>NUCLEOTIDE SEQUENCE [LARGE SCALE GENOMIC DNA]</scope>
    <source>
        <strain evidence="2">DO16091913</strain>
        <tissue evidence="2">Muscle</tissue>
    </source>
</reference>
<dbReference type="Proteomes" id="UP000297703">
    <property type="component" value="Unassembled WGS sequence"/>
</dbReference>
<dbReference type="AlphaFoldDB" id="A0A4D9EJF4"/>
<sequence length="146" mass="15426">MSSAFQAQAGEPIPLRAGQRPRPVFGPCLEPRAAREFLVASLQTKQRQSQARCPLPWMGTSTAPSCQGKELPPSSSLLSGCKPGPQSLQRGAGMSGTQAQLRSSSCSLPLESRRRQPRLGARSPPDLPGAPAGPRGWGSDASWLPL</sequence>
<accession>A0A4D9EJF4</accession>
<comment type="caution">
    <text evidence="2">The sequence shown here is derived from an EMBL/GenBank/DDBJ whole genome shotgun (WGS) entry which is preliminary data.</text>
</comment>
<feature type="region of interest" description="Disordered" evidence="1">
    <location>
        <begin position="45"/>
        <end position="146"/>
    </location>
</feature>
<evidence type="ECO:0000256" key="1">
    <source>
        <dbReference type="SAM" id="MobiDB-lite"/>
    </source>
</evidence>
<gene>
    <name evidence="2" type="ORF">DR999_PMT06293</name>
</gene>
<evidence type="ECO:0000313" key="2">
    <source>
        <dbReference type="EMBL" id="TFK10877.1"/>
    </source>
</evidence>
<feature type="compositionally biased region" description="Polar residues" evidence="1">
    <location>
        <begin position="95"/>
        <end position="107"/>
    </location>
</feature>
<evidence type="ECO:0000313" key="3">
    <source>
        <dbReference type="Proteomes" id="UP000297703"/>
    </source>
</evidence>
<name>A0A4D9EJF4_9SAUR</name>
<keyword evidence="3" id="KW-1185">Reference proteome</keyword>
<proteinExistence type="predicted"/>